<name>A0ABY8SQL8_9BURK</name>
<sequence length="101" mass="10987">MTSTTSSELLQAAQQLQQLRSGLAQLAQSQTSASALGQQARSATTLLQALPARYGEVLLNLLDRLESSALFTEESCSFSQKDLLDNLQTWAQKAEDQLNKS</sequence>
<dbReference type="Proteomes" id="UP001240697">
    <property type="component" value="Chromosome"/>
</dbReference>
<reference evidence="1 2" key="1">
    <citation type="submission" date="2023-05" db="EMBL/GenBank/DDBJ databases">
        <authorList>
            <person name="Yin Y."/>
            <person name="Lu Z."/>
        </authorList>
    </citation>
    <scope>NUCLEOTIDE SEQUENCE [LARGE SCALE GENOMIC DNA]</scope>
    <source>
        <strain evidence="1 2">ZM22</strain>
    </source>
</reference>
<dbReference type="EMBL" id="CP125947">
    <property type="protein sequence ID" value="WHS65357.1"/>
    <property type="molecule type" value="Genomic_DNA"/>
</dbReference>
<gene>
    <name evidence="1" type="ORF">QMY55_23345</name>
</gene>
<organism evidence="1 2">
    <name type="scientific">Comamonas resistens</name>
    <dbReference type="NCBI Taxonomy" id="3046670"/>
    <lineage>
        <taxon>Bacteria</taxon>
        <taxon>Pseudomonadati</taxon>
        <taxon>Pseudomonadota</taxon>
        <taxon>Betaproteobacteria</taxon>
        <taxon>Burkholderiales</taxon>
        <taxon>Comamonadaceae</taxon>
        <taxon>Comamonas</taxon>
    </lineage>
</organism>
<proteinExistence type="predicted"/>
<evidence type="ECO:0000313" key="2">
    <source>
        <dbReference type="Proteomes" id="UP001240697"/>
    </source>
</evidence>
<evidence type="ECO:0000313" key="1">
    <source>
        <dbReference type="EMBL" id="WHS65357.1"/>
    </source>
</evidence>
<dbReference type="RefSeq" id="WP_283486459.1">
    <property type="nucleotide sequence ID" value="NZ_CP125947.1"/>
</dbReference>
<accession>A0ABY8SQL8</accession>
<keyword evidence="2" id="KW-1185">Reference proteome</keyword>
<protein>
    <submittedName>
        <fullName evidence="1">Uncharacterized protein</fullName>
    </submittedName>
</protein>